<sequence>MQPPQTVVDGWESPTPLDLGFNGEENSDSVPTVQVEYGRALALGVRRTGLCWRGCWRLGRTEAWRPGLGCGARWIY</sequence>
<protein>
    <submittedName>
        <fullName evidence="1">Uncharacterized protein</fullName>
    </submittedName>
</protein>
<name>A0A8J5YLA3_9ROSI</name>
<accession>A0A8J5YLA3</accession>
<comment type="caution">
    <text evidence="1">The sequence shown here is derived from an EMBL/GenBank/DDBJ whole genome shotgun (WGS) entry which is preliminary data.</text>
</comment>
<evidence type="ECO:0000313" key="1">
    <source>
        <dbReference type="EMBL" id="KAG8491816.1"/>
    </source>
</evidence>
<gene>
    <name evidence="1" type="ORF">CXB51_015039</name>
</gene>
<proteinExistence type="predicted"/>
<dbReference type="EMBL" id="JAHUZN010000006">
    <property type="protein sequence ID" value="KAG8491816.1"/>
    <property type="molecule type" value="Genomic_DNA"/>
</dbReference>
<dbReference type="Proteomes" id="UP000701853">
    <property type="component" value="Chromosome 6"/>
</dbReference>
<organism evidence="1 2">
    <name type="scientific">Gossypium anomalum</name>
    <dbReference type="NCBI Taxonomy" id="47600"/>
    <lineage>
        <taxon>Eukaryota</taxon>
        <taxon>Viridiplantae</taxon>
        <taxon>Streptophyta</taxon>
        <taxon>Embryophyta</taxon>
        <taxon>Tracheophyta</taxon>
        <taxon>Spermatophyta</taxon>
        <taxon>Magnoliopsida</taxon>
        <taxon>eudicotyledons</taxon>
        <taxon>Gunneridae</taxon>
        <taxon>Pentapetalae</taxon>
        <taxon>rosids</taxon>
        <taxon>malvids</taxon>
        <taxon>Malvales</taxon>
        <taxon>Malvaceae</taxon>
        <taxon>Malvoideae</taxon>
        <taxon>Gossypium</taxon>
    </lineage>
</organism>
<evidence type="ECO:0000313" key="2">
    <source>
        <dbReference type="Proteomes" id="UP000701853"/>
    </source>
</evidence>
<keyword evidence="2" id="KW-1185">Reference proteome</keyword>
<reference evidence="1 2" key="1">
    <citation type="journal article" date="2021" name="bioRxiv">
        <title>The Gossypium anomalum genome as a resource for cotton improvement and evolutionary analysis of hybrid incompatibility.</title>
        <authorList>
            <person name="Grover C.E."/>
            <person name="Yuan D."/>
            <person name="Arick M.A."/>
            <person name="Miller E.R."/>
            <person name="Hu G."/>
            <person name="Peterson D.G."/>
            <person name="Wendel J.F."/>
            <person name="Udall J.A."/>
        </authorList>
    </citation>
    <scope>NUCLEOTIDE SEQUENCE [LARGE SCALE GENOMIC DNA]</scope>
    <source>
        <strain evidence="1">JFW-Udall</strain>
        <tissue evidence="1">Leaf</tissue>
    </source>
</reference>
<dbReference type="AlphaFoldDB" id="A0A8J5YLA3"/>